<dbReference type="RefSeq" id="WP_140914789.1">
    <property type="nucleotide sequence ID" value="NZ_VHHP01000003.1"/>
</dbReference>
<feature type="domain" description="ABC transporter" evidence="5">
    <location>
        <begin position="7"/>
        <end position="239"/>
    </location>
</feature>
<keyword evidence="4 6" id="KW-0067">ATP-binding</keyword>
<dbReference type="InterPro" id="IPR003439">
    <property type="entry name" value="ABC_transporter-like_ATP-bd"/>
</dbReference>
<dbReference type="PANTHER" id="PTHR42711">
    <property type="entry name" value="ABC TRANSPORTER ATP-BINDING PROTEIN"/>
    <property type="match status" value="1"/>
</dbReference>
<comment type="similarity">
    <text evidence="1">Belongs to the ABC transporter superfamily.</text>
</comment>
<evidence type="ECO:0000256" key="2">
    <source>
        <dbReference type="ARBA" id="ARBA00022448"/>
    </source>
</evidence>
<evidence type="ECO:0000259" key="5">
    <source>
        <dbReference type="PROSITE" id="PS50893"/>
    </source>
</evidence>
<proteinExistence type="inferred from homology"/>
<dbReference type="GO" id="GO:0005524">
    <property type="term" value="F:ATP binding"/>
    <property type="evidence" value="ECO:0007669"/>
    <property type="project" value="UniProtKB-KW"/>
</dbReference>
<dbReference type="InterPro" id="IPR017871">
    <property type="entry name" value="ABC_transporter-like_CS"/>
</dbReference>
<name>A0ABY2Z498_9BACT</name>
<evidence type="ECO:0000256" key="1">
    <source>
        <dbReference type="ARBA" id="ARBA00005417"/>
    </source>
</evidence>
<evidence type="ECO:0000256" key="4">
    <source>
        <dbReference type="ARBA" id="ARBA00022840"/>
    </source>
</evidence>
<dbReference type="Pfam" id="PF00005">
    <property type="entry name" value="ABC_tran"/>
    <property type="match status" value="1"/>
</dbReference>
<dbReference type="PANTHER" id="PTHR42711:SF5">
    <property type="entry name" value="ABC TRANSPORTER ATP-BINDING PROTEIN NATA"/>
    <property type="match status" value="1"/>
</dbReference>
<dbReference type="SMART" id="SM00382">
    <property type="entry name" value="AAA"/>
    <property type="match status" value="1"/>
</dbReference>
<gene>
    <name evidence="6" type="ORF">FJR74_01520</name>
</gene>
<dbReference type="EMBL" id="VHHP01000003">
    <property type="protein sequence ID" value="TPR54100.1"/>
    <property type="molecule type" value="Genomic_DNA"/>
</dbReference>
<dbReference type="PROSITE" id="PS50893">
    <property type="entry name" value="ABC_TRANSPORTER_2"/>
    <property type="match status" value="1"/>
</dbReference>
<evidence type="ECO:0000313" key="7">
    <source>
        <dbReference type="Proteomes" id="UP000316851"/>
    </source>
</evidence>
<evidence type="ECO:0000256" key="3">
    <source>
        <dbReference type="ARBA" id="ARBA00022741"/>
    </source>
</evidence>
<protein>
    <submittedName>
        <fullName evidence="6">ABC transporter ATP-binding protein</fullName>
    </submittedName>
</protein>
<accession>A0ABY2Z498</accession>
<dbReference type="SUPFAM" id="SSF52540">
    <property type="entry name" value="P-loop containing nucleoside triphosphate hydrolases"/>
    <property type="match status" value="1"/>
</dbReference>
<organism evidence="6 7">
    <name type="scientific">Metamycoplasma neophronis</name>
    <dbReference type="NCBI Taxonomy" id="872983"/>
    <lineage>
        <taxon>Bacteria</taxon>
        <taxon>Bacillati</taxon>
        <taxon>Mycoplasmatota</taxon>
        <taxon>Mycoplasmoidales</taxon>
        <taxon>Metamycoplasmataceae</taxon>
        <taxon>Metamycoplasma</taxon>
    </lineage>
</organism>
<dbReference type="Proteomes" id="UP000316851">
    <property type="component" value="Unassembled WGS sequence"/>
</dbReference>
<evidence type="ECO:0000313" key="6">
    <source>
        <dbReference type="EMBL" id="TPR54100.1"/>
    </source>
</evidence>
<dbReference type="InterPro" id="IPR027417">
    <property type="entry name" value="P-loop_NTPase"/>
</dbReference>
<sequence>MENEYIVEVNHLTKTFKRKKALNDLSFKVKKGELYGFLGLNGAGKTTTLNIILGLLTKDSGTVIIDGLSDDKNSQNIRNKIGIVFQQSILDDLLSVKENLMSRAAMYHHYIKDKTTKQLVDDVVREFKLEEIVNQSYGSLSGGQRRRVDIARALVHRPEILFLDEPTTGLDPQSRKLVWDTLDKIQKDHKLTIVLTTHYMEEANNCNYAIILNKGQKIAEGTPAELKNKFASARVNINSAKDAKFSQWLSDKQLNFVYDVNKYIVKFYTYEDAKKFVFENEEILKDFELIKGTMDEVFLNVTEDIKEAQK</sequence>
<keyword evidence="7" id="KW-1185">Reference proteome</keyword>
<dbReference type="InterPro" id="IPR003593">
    <property type="entry name" value="AAA+_ATPase"/>
</dbReference>
<comment type="caution">
    <text evidence="6">The sequence shown here is derived from an EMBL/GenBank/DDBJ whole genome shotgun (WGS) entry which is preliminary data.</text>
</comment>
<keyword evidence="3" id="KW-0547">Nucleotide-binding</keyword>
<dbReference type="PROSITE" id="PS00211">
    <property type="entry name" value="ABC_TRANSPORTER_1"/>
    <property type="match status" value="1"/>
</dbReference>
<keyword evidence="2" id="KW-0813">Transport</keyword>
<reference evidence="6" key="1">
    <citation type="submission" date="2019-06" db="EMBL/GenBank/DDBJ databases">
        <title>Mycoplasma neophronis type strain whole genome sequence.</title>
        <authorList>
            <person name="Spergser J."/>
        </authorList>
    </citation>
    <scope>NUCLEOTIDE SEQUENCE [LARGE SCALE GENOMIC DNA]</scope>
    <source>
        <strain evidence="6">DSM 24097</strain>
    </source>
</reference>
<dbReference type="InterPro" id="IPR050763">
    <property type="entry name" value="ABC_transporter_ATP-binding"/>
</dbReference>
<dbReference type="Gene3D" id="3.40.50.300">
    <property type="entry name" value="P-loop containing nucleotide triphosphate hydrolases"/>
    <property type="match status" value="1"/>
</dbReference>